<dbReference type="SUPFAM" id="SSF54001">
    <property type="entry name" value="Cysteine proteinases"/>
    <property type="match status" value="1"/>
</dbReference>
<sequence length="436" mass="47567">MSLDWTKKTRWLSFVSLLALATGATIGCAAESSSDEPATDDGTSVSTDDITQVDQSKVKRQSIGNCWLYATTSWLEALNKGATDVEQNTSESWLTYWHWYEQIANGRAGSEISTGGSYGTAADLIARYGVTLEKDFIASEAESEMSNRQSTALNAVNAALKSGALKDPTARRDKALVRKELDKAWGLDASVSARMDAVFGKAVTRTLDKSTYAQNAAKTNKIIPAKDFPARLKDTTTGQFVKATLAEAIGKSGGGWWAQREGKYAFNEVNYPRDAASRRAFWKRVQKALHDEVPVITSWKVDFNALSSSTSHFSLEELQRRGPGRQGGHMTVMHDYQADVPGFGLLKAGEQATPEQMNAALADSTKISFVRVKNSWGGVRPDRWSDAAIPGYHDLDLAYLDGPIKECSENASGETDTHNCPNDVTPLWDVVLPAGY</sequence>
<dbReference type="OrthoDB" id="9803988at2"/>
<accession>A0A0K1QDG6</accession>
<feature type="signal peptide" evidence="2">
    <location>
        <begin position="1"/>
        <end position="29"/>
    </location>
</feature>
<evidence type="ECO:0008006" key="5">
    <source>
        <dbReference type="Google" id="ProtNLM"/>
    </source>
</evidence>
<name>A0A0K1QDG6_9BACT</name>
<feature type="compositionally biased region" description="Polar residues" evidence="1">
    <location>
        <begin position="40"/>
        <end position="49"/>
    </location>
</feature>
<dbReference type="RefSeq" id="WP_146654478.1">
    <property type="nucleotide sequence ID" value="NZ_CP012333.1"/>
</dbReference>
<dbReference type="Gene3D" id="3.90.70.10">
    <property type="entry name" value="Cysteine proteinases"/>
    <property type="match status" value="1"/>
</dbReference>
<dbReference type="Proteomes" id="UP000064967">
    <property type="component" value="Chromosome"/>
</dbReference>
<keyword evidence="4" id="KW-1185">Reference proteome</keyword>
<proteinExistence type="predicted"/>
<protein>
    <recommendedName>
        <fullName evidence="5">Peptidase C1A papain C-terminal domain-containing protein</fullName>
    </recommendedName>
</protein>
<dbReference type="InterPro" id="IPR038765">
    <property type="entry name" value="Papain-like_cys_pep_sf"/>
</dbReference>
<feature type="region of interest" description="Disordered" evidence="1">
    <location>
        <begin position="30"/>
        <end position="49"/>
    </location>
</feature>
<reference evidence="3 4" key="1">
    <citation type="submission" date="2015-08" db="EMBL/GenBank/DDBJ databases">
        <authorList>
            <person name="Babu N.S."/>
            <person name="Beckwith C.J."/>
            <person name="Beseler K.G."/>
            <person name="Brison A."/>
            <person name="Carone J.V."/>
            <person name="Caskin T.P."/>
            <person name="Diamond M."/>
            <person name="Durham M.E."/>
            <person name="Foxe J.M."/>
            <person name="Go M."/>
            <person name="Henderson B.A."/>
            <person name="Jones I.B."/>
            <person name="McGettigan J.A."/>
            <person name="Micheletti S.J."/>
            <person name="Nasrallah M.E."/>
            <person name="Ortiz D."/>
            <person name="Piller C.R."/>
            <person name="Privatt S.R."/>
            <person name="Schneider S.L."/>
            <person name="Sharp S."/>
            <person name="Smith T.C."/>
            <person name="Stanton J.D."/>
            <person name="Ullery H.E."/>
            <person name="Wilson R.J."/>
            <person name="Serrano M.G."/>
            <person name="Buck G."/>
            <person name="Lee V."/>
            <person name="Wang Y."/>
            <person name="Carvalho R."/>
            <person name="Voegtly L."/>
            <person name="Shi R."/>
            <person name="Duckworth R."/>
            <person name="Johnson A."/>
            <person name="Loviza R."/>
            <person name="Walstead R."/>
            <person name="Shah Z."/>
            <person name="Kiflezghi M."/>
            <person name="Wade K."/>
            <person name="Ball S.L."/>
            <person name="Bradley K.W."/>
            <person name="Asai D.J."/>
            <person name="Bowman C.A."/>
            <person name="Russell D.A."/>
            <person name="Pope W.H."/>
            <person name="Jacobs-Sera D."/>
            <person name="Hendrix R.W."/>
            <person name="Hatfull G.F."/>
        </authorList>
    </citation>
    <scope>NUCLEOTIDE SEQUENCE [LARGE SCALE GENOMIC DNA]</scope>
    <source>
        <strain evidence="3 4">DSM 27648</strain>
    </source>
</reference>
<evidence type="ECO:0000256" key="1">
    <source>
        <dbReference type="SAM" id="MobiDB-lite"/>
    </source>
</evidence>
<gene>
    <name evidence="3" type="ORF">AKJ09_10421</name>
</gene>
<dbReference type="STRING" id="1391654.AKJ09_10421"/>
<feature type="chain" id="PRO_5005467015" description="Peptidase C1A papain C-terminal domain-containing protein" evidence="2">
    <location>
        <begin position="30"/>
        <end position="436"/>
    </location>
</feature>
<evidence type="ECO:0000256" key="2">
    <source>
        <dbReference type="SAM" id="SignalP"/>
    </source>
</evidence>
<dbReference type="PROSITE" id="PS51257">
    <property type="entry name" value="PROKAR_LIPOPROTEIN"/>
    <property type="match status" value="1"/>
</dbReference>
<dbReference type="EMBL" id="CP012333">
    <property type="protein sequence ID" value="AKV03758.1"/>
    <property type="molecule type" value="Genomic_DNA"/>
</dbReference>
<organism evidence="3 4">
    <name type="scientific">Labilithrix luteola</name>
    <dbReference type="NCBI Taxonomy" id="1391654"/>
    <lineage>
        <taxon>Bacteria</taxon>
        <taxon>Pseudomonadati</taxon>
        <taxon>Myxococcota</taxon>
        <taxon>Polyangia</taxon>
        <taxon>Polyangiales</taxon>
        <taxon>Labilitrichaceae</taxon>
        <taxon>Labilithrix</taxon>
    </lineage>
</organism>
<evidence type="ECO:0000313" key="4">
    <source>
        <dbReference type="Proteomes" id="UP000064967"/>
    </source>
</evidence>
<dbReference type="AlphaFoldDB" id="A0A0K1QDG6"/>
<dbReference type="KEGG" id="llu:AKJ09_10421"/>
<keyword evidence="2" id="KW-0732">Signal</keyword>
<evidence type="ECO:0000313" key="3">
    <source>
        <dbReference type="EMBL" id="AKV03758.1"/>
    </source>
</evidence>